<protein>
    <submittedName>
        <fullName evidence="2">Uncharacterized protein</fullName>
    </submittedName>
</protein>
<reference evidence="2" key="1">
    <citation type="submission" date="2021-01" db="EMBL/GenBank/DDBJ databases">
        <authorList>
            <person name="Corre E."/>
            <person name="Pelletier E."/>
            <person name="Niang G."/>
            <person name="Scheremetjew M."/>
            <person name="Finn R."/>
            <person name="Kale V."/>
            <person name="Holt S."/>
            <person name="Cochrane G."/>
            <person name="Meng A."/>
            <person name="Brown T."/>
            <person name="Cohen L."/>
        </authorList>
    </citation>
    <scope>NUCLEOTIDE SEQUENCE</scope>
    <source>
        <strain evidence="2">SPMC142</strain>
    </source>
</reference>
<evidence type="ECO:0000313" key="2">
    <source>
        <dbReference type="EMBL" id="CAE0565016.1"/>
    </source>
</evidence>
<organism evidence="2">
    <name type="scientific">Strombidinopsis acuminata</name>
    <dbReference type="NCBI Taxonomy" id="141414"/>
    <lineage>
        <taxon>Eukaryota</taxon>
        <taxon>Sar</taxon>
        <taxon>Alveolata</taxon>
        <taxon>Ciliophora</taxon>
        <taxon>Intramacronucleata</taxon>
        <taxon>Spirotrichea</taxon>
        <taxon>Choreotrichia</taxon>
        <taxon>Choreotrichida</taxon>
        <taxon>Strombidinopsidae</taxon>
        <taxon>Strombidinopsis</taxon>
    </lineage>
</organism>
<dbReference type="EMBL" id="HBIQ01057800">
    <property type="protein sequence ID" value="CAE0565016.1"/>
    <property type="molecule type" value="Transcribed_RNA"/>
</dbReference>
<evidence type="ECO:0000313" key="1">
    <source>
        <dbReference type="EMBL" id="CAE0565014.1"/>
    </source>
</evidence>
<dbReference type="AlphaFoldDB" id="A0A7S3SVG3"/>
<sequence length="179" mass="20861">MDSIFKLCNGPDSKYDSNARIMQTIDDFNTGIRGATCSLDKDAVKAIMEKIRYSQNEKECGEYYTVLINESDKDLIFIVPFYKLLSRMSHLQMHLFKFNRNLEKQLANEKEIRKHEVQIETCNAVIDALSFSDDLNAEYEKLDQDELQSIKKKQERLTARAAEIKALQHDFEQKFYSGL</sequence>
<dbReference type="EMBL" id="HBIQ01057799">
    <property type="protein sequence ID" value="CAE0565014.1"/>
    <property type="molecule type" value="Transcribed_RNA"/>
</dbReference>
<gene>
    <name evidence="1" type="ORF">SACU0126_LOCUS18393</name>
    <name evidence="2" type="ORF">SACU0126_LOCUS18394</name>
</gene>
<proteinExistence type="predicted"/>
<accession>A0A7S3SVG3</accession>
<name>A0A7S3SVG3_9SPIT</name>